<proteinExistence type="predicted"/>
<accession>A0A437ALK9</accession>
<comment type="caution">
    <text evidence="3">The sequence shown here is derived from an EMBL/GenBank/DDBJ whole genome shotgun (WGS) entry which is preliminary data.</text>
</comment>
<name>A0A437ALK9_9MICR</name>
<evidence type="ECO:0000256" key="2">
    <source>
        <dbReference type="SAM" id="SignalP"/>
    </source>
</evidence>
<gene>
    <name evidence="3" type="ORF">TUBRATIS_14210</name>
</gene>
<organism evidence="3 4">
    <name type="scientific">Tubulinosema ratisbonensis</name>
    <dbReference type="NCBI Taxonomy" id="291195"/>
    <lineage>
        <taxon>Eukaryota</taxon>
        <taxon>Fungi</taxon>
        <taxon>Fungi incertae sedis</taxon>
        <taxon>Microsporidia</taxon>
        <taxon>Tubulinosematoidea</taxon>
        <taxon>Tubulinosematidae</taxon>
        <taxon>Tubulinosema</taxon>
    </lineage>
</organism>
<dbReference type="AlphaFoldDB" id="A0A437ALK9"/>
<protein>
    <submittedName>
        <fullName evidence="3">Uncharacterized protein</fullName>
    </submittedName>
</protein>
<evidence type="ECO:0000313" key="3">
    <source>
        <dbReference type="EMBL" id="RVD92090.1"/>
    </source>
</evidence>
<feature type="chain" id="PRO_5019524148" evidence="2">
    <location>
        <begin position="21"/>
        <end position="437"/>
    </location>
</feature>
<feature type="signal peptide" evidence="2">
    <location>
        <begin position="1"/>
        <end position="20"/>
    </location>
</feature>
<feature type="compositionally biased region" description="Basic and acidic residues" evidence="1">
    <location>
        <begin position="410"/>
        <end position="423"/>
    </location>
</feature>
<dbReference type="VEuPathDB" id="MicrosporidiaDB:TUBRATIS_14210"/>
<dbReference type="Proteomes" id="UP000282876">
    <property type="component" value="Unassembled WGS sequence"/>
</dbReference>
<keyword evidence="4" id="KW-1185">Reference proteome</keyword>
<feature type="region of interest" description="Disordered" evidence="1">
    <location>
        <begin position="410"/>
        <end position="437"/>
    </location>
</feature>
<evidence type="ECO:0000313" key="4">
    <source>
        <dbReference type="Proteomes" id="UP000282876"/>
    </source>
</evidence>
<reference evidence="3 4" key="1">
    <citation type="submission" date="2018-10" db="EMBL/GenBank/DDBJ databases">
        <title>Draft genome sequence of the microsporidian Tubulinosema ratisbonensis.</title>
        <authorList>
            <person name="Polonais V."/>
            <person name="Peyretaillade E."/>
            <person name="Niehus S."/>
            <person name="Wawrzyniak I."/>
            <person name="Franchet A."/>
            <person name="Gaspin C."/>
            <person name="Reichstadt M."/>
            <person name="Belser C."/>
            <person name="Labadie K."/>
            <person name="Delbac F."/>
            <person name="Ferrandon D."/>
        </authorList>
    </citation>
    <scope>NUCLEOTIDE SEQUENCE [LARGE SCALE GENOMIC DNA]</scope>
    <source>
        <strain evidence="3 4">Franzen</strain>
    </source>
</reference>
<keyword evidence="2" id="KW-0732">Signal</keyword>
<evidence type="ECO:0000256" key="1">
    <source>
        <dbReference type="SAM" id="MobiDB-lite"/>
    </source>
</evidence>
<dbReference type="EMBL" id="RCSS01000314">
    <property type="protein sequence ID" value="RVD92090.1"/>
    <property type="molecule type" value="Genomic_DNA"/>
</dbReference>
<sequence>MLLKFILIKLYLASLNRLGGDEDMEENIYEEISFATSEKRTFFETLKDLKNSIVNFFQDFGRNGDRSVFSKKSNGNNNQKLSCTSTGVHDFSTQRSFERRKKPGQRNRSLSLNFNLVNRVLDTKESPAAIHPHSNLKSKNRTSDFSLKKLFSSQKHNGEDSEVYSSPEIETPTKSITTYFNSSEKNANRNNSQLTNVAISYSTEQSEQAVKVRRPPNLFIRNYDVFQGNDISENETAGDELTDNDDHIYTPMSPIQYPFDSGEYGPTESETEEPIYYSINDLFLDTQKQKVKQDLKNTNDLEAFDSIFQSEHFHSIYEKDSSLSEKHETNSLKSNQSENIYLSMSPIICSKIPFCLGNCLKCRREPIFRSIGDLSSVSYSITTQTGDAIHSIGSNSLTKDINSIEVNETTDHANSKEHVDKNPSDTNTSPADSEMGK</sequence>